<keyword evidence="1" id="KW-0732">Signal</keyword>
<dbReference type="AlphaFoldDB" id="A0A8X6NC87"/>
<feature type="signal peptide" evidence="1">
    <location>
        <begin position="1"/>
        <end position="27"/>
    </location>
</feature>
<feature type="chain" id="PRO_5036486004" evidence="1">
    <location>
        <begin position="28"/>
        <end position="131"/>
    </location>
</feature>
<dbReference type="EMBL" id="BMAW01007823">
    <property type="protein sequence ID" value="GFT05571.1"/>
    <property type="molecule type" value="Genomic_DNA"/>
</dbReference>
<evidence type="ECO:0000256" key="1">
    <source>
        <dbReference type="SAM" id="SignalP"/>
    </source>
</evidence>
<dbReference type="Proteomes" id="UP000887013">
    <property type="component" value="Unassembled WGS sequence"/>
</dbReference>
<protein>
    <submittedName>
        <fullName evidence="2">Uncharacterized protein</fullName>
    </submittedName>
</protein>
<comment type="caution">
    <text evidence="2">The sequence shown here is derived from an EMBL/GenBank/DDBJ whole genome shotgun (WGS) entry which is preliminary data.</text>
</comment>
<sequence>MKIGLELEYRNLFTLFFLLVICPESLPRTTLIPYFPVNKDVKQVYVSSKNRTIERFSRNGWCTWKFEKLDTAGDSVALWLASYNEISSTPRYSDGISRPALISRIANDRQAPTTKPYPLNCGLSSVVCFET</sequence>
<keyword evidence="3" id="KW-1185">Reference proteome</keyword>
<reference evidence="2" key="1">
    <citation type="submission" date="2020-08" db="EMBL/GenBank/DDBJ databases">
        <title>Multicomponent nature underlies the extraordinary mechanical properties of spider dragline silk.</title>
        <authorList>
            <person name="Kono N."/>
            <person name="Nakamura H."/>
            <person name="Mori M."/>
            <person name="Yoshida Y."/>
            <person name="Ohtoshi R."/>
            <person name="Malay A.D."/>
            <person name="Moran D.A.P."/>
            <person name="Tomita M."/>
            <person name="Numata K."/>
            <person name="Arakawa K."/>
        </authorList>
    </citation>
    <scope>NUCLEOTIDE SEQUENCE</scope>
</reference>
<gene>
    <name evidence="2" type="ORF">NPIL_394961</name>
</gene>
<accession>A0A8X6NC87</accession>
<evidence type="ECO:0000313" key="3">
    <source>
        <dbReference type="Proteomes" id="UP000887013"/>
    </source>
</evidence>
<evidence type="ECO:0000313" key="2">
    <source>
        <dbReference type="EMBL" id="GFT05571.1"/>
    </source>
</evidence>
<proteinExistence type="predicted"/>
<name>A0A8X6NC87_NEPPI</name>
<organism evidence="2 3">
    <name type="scientific">Nephila pilipes</name>
    <name type="common">Giant wood spider</name>
    <name type="synonym">Nephila maculata</name>
    <dbReference type="NCBI Taxonomy" id="299642"/>
    <lineage>
        <taxon>Eukaryota</taxon>
        <taxon>Metazoa</taxon>
        <taxon>Ecdysozoa</taxon>
        <taxon>Arthropoda</taxon>
        <taxon>Chelicerata</taxon>
        <taxon>Arachnida</taxon>
        <taxon>Araneae</taxon>
        <taxon>Araneomorphae</taxon>
        <taxon>Entelegynae</taxon>
        <taxon>Araneoidea</taxon>
        <taxon>Nephilidae</taxon>
        <taxon>Nephila</taxon>
    </lineage>
</organism>